<feature type="transmembrane region" description="Helical" evidence="8">
    <location>
        <begin position="228"/>
        <end position="247"/>
    </location>
</feature>
<feature type="transmembrane region" description="Helical" evidence="8">
    <location>
        <begin position="301"/>
        <end position="326"/>
    </location>
</feature>
<keyword evidence="3" id="KW-0328">Glycosyltransferase</keyword>
<dbReference type="EMBL" id="NRRV01000001">
    <property type="protein sequence ID" value="MBK1629189.1"/>
    <property type="molecule type" value="Genomic_DNA"/>
</dbReference>
<evidence type="ECO:0000313" key="11">
    <source>
        <dbReference type="Proteomes" id="UP000748752"/>
    </source>
</evidence>
<dbReference type="Pfam" id="PF13231">
    <property type="entry name" value="PMT_2"/>
    <property type="match status" value="1"/>
</dbReference>
<feature type="transmembrane region" description="Helical" evidence="8">
    <location>
        <begin position="140"/>
        <end position="159"/>
    </location>
</feature>
<sequence>MSSPTSRAASARWCSSNCGRTAARASGASKVLDTSRRPGVPAQGLVLPLLLILGVTLWRLWAAATVPVTQDEAYYFHWARALAWGYFDHPPGVALLGLGTRLAPESVFAARLGAVLAGLLALLVLWRFYATLGLRRGDGLLLALVLAAATAPGLIAGVITTPDTVLMLFWALALHEALAALRGGRRRWLTAGIATGLGLLGKYSMAVIGPVFLWAMLAADRRALGTPWPYLGGLLALLVLLPHLLWNAEHDWLSLRFQLGHGLATELGSFDVAAAGLPAAVGDQSYTPPGTDPRTPLDRLASLASFFGTQLAFWGLLLLPLGAALWRGGVSRARRAIRSTFDGPARALVAAGALFPLALFGVLSLTSDVEANWSALYLACAVPAAAVLLRPLAQWALLAAAGNLLLVSLYAFHAATAALPLPDAAQRVLRESYGYPALADYAESLGKPVFADRYPFVAMLNFHAPELAVAQWPNIARPSEYSRGKLVQPPPLAKLRQTGFWLVAYKFSPPEIPGFRAVETRSLFQCQGQPLKVVQGGAPWSAAGCPDPIQGWRLYRYVADQGPAANTD</sequence>
<accession>A0ABS1CBA8</accession>
<dbReference type="Proteomes" id="UP000748752">
    <property type="component" value="Unassembled WGS sequence"/>
</dbReference>
<evidence type="ECO:0000259" key="9">
    <source>
        <dbReference type="Pfam" id="PF13231"/>
    </source>
</evidence>
<gene>
    <name evidence="10" type="ORF">CKO31_00275</name>
</gene>
<evidence type="ECO:0000256" key="7">
    <source>
        <dbReference type="ARBA" id="ARBA00023136"/>
    </source>
</evidence>
<keyword evidence="11" id="KW-1185">Reference proteome</keyword>
<name>A0ABS1CBA8_9GAMM</name>
<evidence type="ECO:0000256" key="2">
    <source>
        <dbReference type="ARBA" id="ARBA00022475"/>
    </source>
</evidence>
<keyword evidence="5 8" id="KW-0812">Transmembrane</keyword>
<dbReference type="InterPro" id="IPR050297">
    <property type="entry name" value="LipidA_mod_glycosyltrf_83"/>
</dbReference>
<evidence type="ECO:0000256" key="5">
    <source>
        <dbReference type="ARBA" id="ARBA00022692"/>
    </source>
</evidence>
<proteinExistence type="predicted"/>
<evidence type="ECO:0000256" key="4">
    <source>
        <dbReference type="ARBA" id="ARBA00022679"/>
    </source>
</evidence>
<feature type="domain" description="Glycosyltransferase RgtA/B/C/D-like" evidence="9">
    <location>
        <begin position="88"/>
        <end position="246"/>
    </location>
</feature>
<keyword evidence="6 8" id="KW-1133">Transmembrane helix</keyword>
<feature type="transmembrane region" description="Helical" evidence="8">
    <location>
        <begin position="347"/>
        <end position="365"/>
    </location>
</feature>
<feature type="transmembrane region" description="Helical" evidence="8">
    <location>
        <begin position="371"/>
        <end position="389"/>
    </location>
</feature>
<keyword evidence="4" id="KW-0808">Transferase</keyword>
<dbReference type="InterPro" id="IPR038731">
    <property type="entry name" value="RgtA/B/C-like"/>
</dbReference>
<evidence type="ECO:0000256" key="3">
    <source>
        <dbReference type="ARBA" id="ARBA00022676"/>
    </source>
</evidence>
<evidence type="ECO:0000256" key="8">
    <source>
        <dbReference type="SAM" id="Phobius"/>
    </source>
</evidence>
<feature type="transmembrane region" description="Helical" evidence="8">
    <location>
        <begin position="45"/>
        <end position="64"/>
    </location>
</feature>
<comment type="subcellular location">
    <subcellularLocation>
        <location evidence="1">Cell membrane</location>
        <topology evidence="1">Multi-pass membrane protein</topology>
    </subcellularLocation>
</comment>
<feature type="transmembrane region" description="Helical" evidence="8">
    <location>
        <begin position="188"/>
        <end position="216"/>
    </location>
</feature>
<keyword evidence="2" id="KW-1003">Cell membrane</keyword>
<comment type="caution">
    <text evidence="10">The sequence shown here is derived from an EMBL/GenBank/DDBJ whole genome shotgun (WGS) entry which is preliminary data.</text>
</comment>
<dbReference type="PANTHER" id="PTHR33908">
    <property type="entry name" value="MANNOSYLTRANSFERASE YKCB-RELATED"/>
    <property type="match status" value="1"/>
</dbReference>
<evidence type="ECO:0000313" key="10">
    <source>
        <dbReference type="EMBL" id="MBK1629189.1"/>
    </source>
</evidence>
<feature type="transmembrane region" description="Helical" evidence="8">
    <location>
        <begin position="108"/>
        <end position="128"/>
    </location>
</feature>
<keyword evidence="7 8" id="KW-0472">Membrane</keyword>
<evidence type="ECO:0000256" key="1">
    <source>
        <dbReference type="ARBA" id="ARBA00004651"/>
    </source>
</evidence>
<reference evidence="10 11" key="1">
    <citation type="journal article" date="2020" name="Microorganisms">
        <title>Osmotic Adaptation and Compatible Solute Biosynthesis of Phototrophic Bacteria as Revealed from Genome Analyses.</title>
        <authorList>
            <person name="Imhoff J.F."/>
            <person name="Rahn T."/>
            <person name="Kunzel S."/>
            <person name="Keller A."/>
            <person name="Neulinger S.C."/>
        </authorList>
    </citation>
    <scope>NUCLEOTIDE SEQUENCE [LARGE SCALE GENOMIC DNA]</scope>
    <source>
        <strain evidence="10 11">DSM 6210</strain>
    </source>
</reference>
<evidence type="ECO:0000256" key="6">
    <source>
        <dbReference type="ARBA" id="ARBA00022989"/>
    </source>
</evidence>
<organism evidence="10 11">
    <name type="scientific">Thiohalocapsa halophila</name>
    <dbReference type="NCBI Taxonomy" id="69359"/>
    <lineage>
        <taxon>Bacteria</taxon>
        <taxon>Pseudomonadati</taxon>
        <taxon>Pseudomonadota</taxon>
        <taxon>Gammaproteobacteria</taxon>
        <taxon>Chromatiales</taxon>
        <taxon>Chromatiaceae</taxon>
        <taxon>Thiohalocapsa</taxon>
    </lineage>
</organism>
<protein>
    <recommendedName>
        <fullName evidence="9">Glycosyltransferase RgtA/B/C/D-like domain-containing protein</fullName>
    </recommendedName>
</protein>
<feature type="transmembrane region" description="Helical" evidence="8">
    <location>
        <begin position="396"/>
        <end position="421"/>
    </location>
</feature>
<dbReference type="PANTHER" id="PTHR33908:SF11">
    <property type="entry name" value="MEMBRANE PROTEIN"/>
    <property type="match status" value="1"/>
</dbReference>